<dbReference type="InterPro" id="IPR036322">
    <property type="entry name" value="WD40_repeat_dom_sf"/>
</dbReference>
<comment type="caution">
    <text evidence="4">The sequence shown here is derived from an EMBL/GenBank/DDBJ whole genome shotgun (WGS) entry which is preliminary data.</text>
</comment>
<dbReference type="SUPFAM" id="SSF50978">
    <property type="entry name" value="WD40 repeat-like"/>
    <property type="match status" value="1"/>
</dbReference>
<dbReference type="PROSITE" id="PS00678">
    <property type="entry name" value="WD_REPEATS_1"/>
    <property type="match status" value="2"/>
</dbReference>
<keyword evidence="2" id="KW-0677">Repeat</keyword>
<dbReference type="Gene3D" id="2.130.10.10">
    <property type="entry name" value="YVTN repeat-like/Quinoprotein amine dehydrogenase"/>
    <property type="match status" value="1"/>
</dbReference>
<evidence type="ECO:0000256" key="1">
    <source>
        <dbReference type="ARBA" id="ARBA00022574"/>
    </source>
</evidence>
<organism evidence="4 5">
    <name type="scientific">Collybiopsis confluens</name>
    <dbReference type="NCBI Taxonomy" id="2823264"/>
    <lineage>
        <taxon>Eukaryota</taxon>
        <taxon>Fungi</taxon>
        <taxon>Dikarya</taxon>
        <taxon>Basidiomycota</taxon>
        <taxon>Agaricomycotina</taxon>
        <taxon>Agaricomycetes</taxon>
        <taxon>Agaricomycetidae</taxon>
        <taxon>Agaricales</taxon>
        <taxon>Marasmiineae</taxon>
        <taxon>Omphalotaceae</taxon>
        <taxon>Collybiopsis</taxon>
    </lineage>
</organism>
<dbReference type="Pfam" id="PF00400">
    <property type="entry name" value="WD40"/>
    <property type="match status" value="3"/>
</dbReference>
<keyword evidence="1 3" id="KW-0853">WD repeat</keyword>
<feature type="repeat" description="WD" evidence="3">
    <location>
        <begin position="1"/>
        <end position="28"/>
    </location>
</feature>
<accession>A0A8H5H2A9</accession>
<dbReference type="SMART" id="SM00320">
    <property type="entry name" value="WD40"/>
    <property type="match status" value="2"/>
</dbReference>
<dbReference type="AlphaFoldDB" id="A0A8H5H2A9"/>
<dbReference type="InterPro" id="IPR015943">
    <property type="entry name" value="WD40/YVTN_repeat-like_dom_sf"/>
</dbReference>
<dbReference type="PROSITE" id="PS50082">
    <property type="entry name" value="WD_REPEATS_2"/>
    <property type="match status" value="3"/>
</dbReference>
<feature type="repeat" description="WD" evidence="3">
    <location>
        <begin position="30"/>
        <end position="71"/>
    </location>
</feature>
<evidence type="ECO:0000313" key="4">
    <source>
        <dbReference type="EMBL" id="KAF5375484.1"/>
    </source>
</evidence>
<dbReference type="Proteomes" id="UP000518752">
    <property type="component" value="Unassembled WGS sequence"/>
</dbReference>
<dbReference type="OrthoDB" id="6262491at2759"/>
<reference evidence="4 5" key="1">
    <citation type="journal article" date="2020" name="ISME J.">
        <title>Uncovering the hidden diversity of litter-decomposition mechanisms in mushroom-forming fungi.</title>
        <authorList>
            <person name="Floudas D."/>
            <person name="Bentzer J."/>
            <person name="Ahren D."/>
            <person name="Johansson T."/>
            <person name="Persson P."/>
            <person name="Tunlid A."/>
        </authorList>
    </citation>
    <scope>NUCLEOTIDE SEQUENCE [LARGE SCALE GENOMIC DNA]</scope>
    <source>
        <strain evidence="4 5">CBS 406.79</strain>
    </source>
</reference>
<evidence type="ECO:0000256" key="3">
    <source>
        <dbReference type="PROSITE-ProRule" id="PRU00221"/>
    </source>
</evidence>
<dbReference type="InterPro" id="IPR001680">
    <property type="entry name" value="WD40_rpt"/>
</dbReference>
<evidence type="ECO:0008006" key="6">
    <source>
        <dbReference type="Google" id="ProtNLM"/>
    </source>
</evidence>
<dbReference type="PANTHER" id="PTHR19848">
    <property type="entry name" value="WD40 REPEAT PROTEIN"/>
    <property type="match status" value="1"/>
</dbReference>
<keyword evidence="5" id="KW-1185">Reference proteome</keyword>
<evidence type="ECO:0000256" key="2">
    <source>
        <dbReference type="ARBA" id="ARBA00022737"/>
    </source>
</evidence>
<evidence type="ECO:0000313" key="5">
    <source>
        <dbReference type="Proteomes" id="UP000518752"/>
    </source>
</evidence>
<sequence length="205" mass="22711">MLPSRVASGSDDKTVRVWDATTGIQVGESLQGHVCFVNSVAFSPDGTKIVSASDDKTVRIWDATTAIQVGESFQGDLVFPVAFSSEGAVFSGSHDKTLRIWDAPISSFTFAATHSHWAPGTDGWIRFPNIPFPLLWVPPSFRQLLWTPRTPCTRKVPVREISVDLFVLRFTAPKPYELECQLKSLSMVYGNYSVTETNLKIQESL</sequence>
<dbReference type="EMBL" id="JAACJN010000097">
    <property type="protein sequence ID" value="KAF5375484.1"/>
    <property type="molecule type" value="Genomic_DNA"/>
</dbReference>
<dbReference type="PROSITE" id="PS50294">
    <property type="entry name" value="WD_REPEATS_REGION"/>
    <property type="match status" value="1"/>
</dbReference>
<dbReference type="PANTHER" id="PTHR19848:SF8">
    <property type="entry name" value="F-BOX AND WD REPEAT DOMAIN CONTAINING 7"/>
    <property type="match status" value="1"/>
</dbReference>
<protein>
    <recommendedName>
        <fullName evidence="6">WD40 repeat-like protein</fullName>
    </recommendedName>
</protein>
<feature type="repeat" description="WD" evidence="3">
    <location>
        <begin position="89"/>
        <end position="102"/>
    </location>
</feature>
<dbReference type="InterPro" id="IPR020472">
    <property type="entry name" value="WD40_PAC1"/>
</dbReference>
<name>A0A8H5H2A9_9AGAR</name>
<dbReference type="InterPro" id="IPR019775">
    <property type="entry name" value="WD40_repeat_CS"/>
</dbReference>
<dbReference type="PRINTS" id="PR00320">
    <property type="entry name" value="GPROTEINBRPT"/>
</dbReference>
<gene>
    <name evidence="4" type="ORF">D9757_009955</name>
</gene>
<proteinExistence type="predicted"/>